<sequence>MGTDLVVGGGRLDRCLVDADKLLCDYRTDDGLRYLDWRPTTDPDRLMPEDLAVTILINSRVGPAAFKSVQDRGVDLDLEGLPDMPLAQTSLEVRGRVARLIADVAQWKGFAASVATKVLHKKRPQLIPILDNQAIFGAYMNPRWPERRSLVDSVYAESRIAEALEWIWTDLTRRENADAWTLLSALEPGRSRIELFDMIWWVNFRRIEPVRPASPV</sequence>
<dbReference type="RefSeq" id="WP_173071111.1">
    <property type="nucleotide sequence ID" value="NZ_BAABGO010000002.1"/>
</dbReference>
<keyword evidence="2" id="KW-1185">Reference proteome</keyword>
<dbReference type="Pfam" id="PF19827">
    <property type="entry name" value="DUF6308"/>
    <property type="match status" value="1"/>
</dbReference>
<dbReference type="AlphaFoldDB" id="A0A6V8KU55"/>
<proteinExistence type="predicted"/>
<gene>
    <name evidence="1" type="ORF">Phou_100190</name>
</gene>
<reference evidence="1 2" key="1">
    <citation type="submission" date="2020-03" db="EMBL/GenBank/DDBJ databases">
        <title>Whole genome shotgun sequence of Phytohabitans houttuyneae NBRC 108639.</title>
        <authorList>
            <person name="Komaki H."/>
            <person name="Tamura T."/>
        </authorList>
    </citation>
    <scope>NUCLEOTIDE SEQUENCE [LARGE SCALE GENOMIC DNA]</scope>
    <source>
        <strain evidence="1 2">NBRC 108639</strain>
    </source>
</reference>
<organism evidence="1 2">
    <name type="scientific">Phytohabitans houttuyneae</name>
    <dbReference type="NCBI Taxonomy" id="1076126"/>
    <lineage>
        <taxon>Bacteria</taxon>
        <taxon>Bacillati</taxon>
        <taxon>Actinomycetota</taxon>
        <taxon>Actinomycetes</taxon>
        <taxon>Micromonosporales</taxon>
        <taxon>Micromonosporaceae</taxon>
    </lineage>
</organism>
<name>A0A6V8KU55_9ACTN</name>
<evidence type="ECO:0000313" key="1">
    <source>
        <dbReference type="EMBL" id="GFJ85839.1"/>
    </source>
</evidence>
<dbReference type="InterPro" id="IPR046275">
    <property type="entry name" value="DUF6308"/>
</dbReference>
<evidence type="ECO:0000313" key="2">
    <source>
        <dbReference type="Proteomes" id="UP000482800"/>
    </source>
</evidence>
<protein>
    <submittedName>
        <fullName evidence="1">Uncharacterized protein</fullName>
    </submittedName>
</protein>
<dbReference type="EMBL" id="BLPF01000004">
    <property type="protein sequence ID" value="GFJ85839.1"/>
    <property type="molecule type" value="Genomic_DNA"/>
</dbReference>
<reference evidence="1 2" key="2">
    <citation type="submission" date="2020-03" db="EMBL/GenBank/DDBJ databases">
        <authorList>
            <person name="Ichikawa N."/>
            <person name="Kimura A."/>
            <person name="Kitahashi Y."/>
            <person name="Uohara A."/>
        </authorList>
    </citation>
    <scope>NUCLEOTIDE SEQUENCE [LARGE SCALE GENOMIC DNA]</scope>
    <source>
        <strain evidence="1 2">NBRC 108639</strain>
    </source>
</reference>
<dbReference type="Proteomes" id="UP000482800">
    <property type="component" value="Unassembled WGS sequence"/>
</dbReference>
<comment type="caution">
    <text evidence="1">The sequence shown here is derived from an EMBL/GenBank/DDBJ whole genome shotgun (WGS) entry which is preliminary data.</text>
</comment>
<accession>A0A6V8KU55</accession>